<evidence type="ECO:0000313" key="3">
    <source>
        <dbReference type="Proteomes" id="UP000001551"/>
    </source>
</evidence>
<feature type="region of interest" description="Disordered" evidence="1">
    <location>
        <begin position="194"/>
        <end position="242"/>
    </location>
</feature>
<organism evidence="2 3">
    <name type="scientific">Ethanoligenens harbinense (strain DSM 18485 / JCM 12961 / CGMCC 1.5033 / YUAN-3)</name>
    <dbReference type="NCBI Taxonomy" id="663278"/>
    <lineage>
        <taxon>Bacteria</taxon>
        <taxon>Bacillati</taxon>
        <taxon>Bacillota</taxon>
        <taxon>Clostridia</taxon>
        <taxon>Eubacteriales</taxon>
        <taxon>Oscillospiraceae</taxon>
        <taxon>Ethanoligenens</taxon>
    </lineage>
</organism>
<evidence type="ECO:0000256" key="1">
    <source>
        <dbReference type="SAM" id="MobiDB-lite"/>
    </source>
</evidence>
<proteinExistence type="predicted"/>
<protein>
    <submittedName>
        <fullName evidence="2">Uncharacterized protein</fullName>
    </submittedName>
</protein>
<reference evidence="2 3" key="1">
    <citation type="submission" date="2010-12" db="EMBL/GenBank/DDBJ databases">
        <title>Complete sequence of Ethanoligenens harbinense YUAN-3.</title>
        <authorList>
            <person name="Lucas S."/>
            <person name="Copeland A."/>
            <person name="Lapidus A."/>
            <person name="Cheng J.-F."/>
            <person name="Bruce D."/>
            <person name="Goodwin L."/>
            <person name="Pitluck S."/>
            <person name="Chertkov O."/>
            <person name="Misra M."/>
            <person name="Detter J.C."/>
            <person name="Han C."/>
            <person name="Tapia R."/>
            <person name="Land M."/>
            <person name="Hauser L."/>
            <person name="Jeffries C."/>
            <person name="Kyrpides N."/>
            <person name="Ivanova N."/>
            <person name="Mikhailova N."/>
            <person name="Wang A."/>
            <person name="Mouttaki H."/>
            <person name="He Z."/>
            <person name="Zhou J."/>
            <person name="Hemme C.L."/>
            <person name="Woyke T."/>
        </authorList>
    </citation>
    <scope>NUCLEOTIDE SEQUENCE [LARGE SCALE GENOMIC DNA]</scope>
    <source>
        <strain evidence="3">DSM 18485 / JCM 12961 / CGMCC 1.5033 / YUAN-3</strain>
    </source>
</reference>
<name>E6U746_ETHHY</name>
<dbReference type="EMBL" id="CP002400">
    <property type="protein sequence ID" value="ADU28116.1"/>
    <property type="molecule type" value="Genomic_DNA"/>
</dbReference>
<dbReference type="HOGENOM" id="CLU_1145835_0_0_9"/>
<dbReference type="AlphaFoldDB" id="E6U746"/>
<gene>
    <name evidence="2" type="ordered locus">Ethha_2623</name>
</gene>
<sequence length="242" mass="26258">MRRGFARTAATKGMAVMEGPITPVNATRTERVQGPVNTPIDPQKLATLRAKLELPPPPAVGQTGGELGADQVIISEMGKALCRFAQTLERDPRMLEAFTAGLPPALQQAVQEQGGRPVNYDMALQLCMALYGPEVRARAATYGRDRSRRIDRYAYYRALMEHFGLQYDGDAPDADEESGSLWDRFMKRLHAMVAGGGEPGAQEPHDETADGTEASGAPENAPSAGHPAEKPPNENKPPRLWP</sequence>
<evidence type="ECO:0000313" key="2">
    <source>
        <dbReference type="EMBL" id="ADU28116.1"/>
    </source>
</evidence>
<feature type="compositionally biased region" description="Basic and acidic residues" evidence="1">
    <location>
        <begin position="227"/>
        <end position="242"/>
    </location>
</feature>
<accession>E6U746</accession>
<dbReference type="Proteomes" id="UP000001551">
    <property type="component" value="Chromosome"/>
</dbReference>
<keyword evidence="3" id="KW-1185">Reference proteome</keyword>
<dbReference type="KEGG" id="eha:Ethha_2623"/>
<dbReference type="STRING" id="663278.Ethha_2623"/>